<organism evidence="4 5">
    <name type="scientific">Bionectria ochroleuca</name>
    <name type="common">Gliocladium roseum</name>
    <dbReference type="NCBI Taxonomy" id="29856"/>
    <lineage>
        <taxon>Eukaryota</taxon>
        <taxon>Fungi</taxon>
        <taxon>Dikarya</taxon>
        <taxon>Ascomycota</taxon>
        <taxon>Pezizomycotina</taxon>
        <taxon>Sordariomycetes</taxon>
        <taxon>Hypocreomycetidae</taxon>
        <taxon>Hypocreales</taxon>
        <taxon>Bionectriaceae</taxon>
        <taxon>Clonostachys</taxon>
    </lineage>
</organism>
<dbReference type="InterPro" id="IPR002528">
    <property type="entry name" value="MATE_fam"/>
</dbReference>
<name>A0ABY6ULP4_BIOOC</name>
<comment type="caution">
    <text evidence="4">The sequence shown here is derived from an EMBL/GenBank/DDBJ whole genome shotgun (WGS) entry which is preliminary data.</text>
</comment>
<reference evidence="4 5" key="1">
    <citation type="submission" date="2019-06" db="EMBL/GenBank/DDBJ databases">
        <authorList>
            <person name="Broberg M."/>
        </authorList>
    </citation>
    <scope>NUCLEOTIDE SEQUENCE [LARGE SCALE GENOMIC DNA]</scope>
</reference>
<keyword evidence="5" id="KW-1185">Reference proteome</keyword>
<feature type="transmembrane region" description="Helical" evidence="3">
    <location>
        <begin position="190"/>
        <end position="210"/>
    </location>
</feature>
<evidence type="ECO:0000256" key="3">
    <source>
        <dbReference type="SAM" id="Phobius"/>
    </source>
</evidence>
<evidence type="ECO:0000256" key="2">
    <source>
        <dbReference type="SAM" id="MobiDB-lite"/>
    </source>
</evidence>
<evidence type="ECO:0000313" key="5">
    <source>
        <dbReference type="Proteomes" id="UP000766486"/>
    </source>
</evidence>
<feature type="transmembrane region" description="Helical" evidence="3">
    <location>
        <begin position="222"/>
        <end position="240"/>
    </location>
</feature>
<keyword evidence="3" id="KW-0472">Membrane</keyword>
<dbReference type="PANTHER" id="PTHR11206">
    <property type="entry name" value="MULTIDRUG RESISTANCE PROTEIN"/>
    <property type="match status" value="1"/>
</dbReference>
<keyword evidence="3" id="KW-0812">Transmembrane</keyword>
<protein>
    <submittedName>
        <fullName evidence="4">Uncharacterized protein</fullName>
    </submittedName>
</protein>
<gene>
    <name evidence="4" type="ORF">CLO192961_LOCUS305700</name>
</gene>
<proteinExistence type="inferred from homology"/>
<accession>A0ABY6ULP4</accession>
<keyword evidence="3" id="KW-1133">Transmembrane helix</keyword>
<dbReference type="Pfam" id="PF01554">
    <property type="entry name" value="MatE"/>
    <property type="match status" value="1"/>
</dbReference>
<feature type="transmembrane region" description="Helical" evidence="3">
    <location>
        <begin position="123"/>
        <end position="141"/>
    </location>
</feature>
<sequence length="312" mass="33860">MMPQPSETSPLLSQHTEDEDQPEGRAANNTSEEVLGLLKATVPISASFALQNIVQATSVIIVGRLGPRELGIASYGYMFATCTGSMVAIGGATALDTLCGQAISSPSFKFQPTILGKHLQQSLFILSLLFFIAITPIWMFSSHLFLLLGQEPWLAEGTGQFLLWMLPAGYSQMIAECLKKYAQVKGHSNAVGWAALAATVIGVGANFVFVHATSLETNGAPVAFLIYQFATIVFLIFLLLKQERSEKTIQLVRQWDQFSNGLTANASLAITGLLTIATEWWSFEILAIMAANLSTNEISAQSVSKFHYLECN</sequence>
<evidence type="ECO:0000313" key="4">
    <source>
        <dbReference type="EMBL" id="VUC31703.1"/>
    </source>
</evidence>
<feature type="transmembrane region" description="Helical" evidence="3">
    <location>
        <begin position="161"/>
        <end position="178"/>
    </location>
</feature>
<dbReference type="EMBL" id="CABFNS010000833">
    <property type="protein sequence ID" value="VUC31703.1"/>
    <property type="molecule type" value="Genomic_DNA"/>
</dbReference>
<dbReference type="Proteomes" id="UP000766486">
    <property type="component" value="Unassembled WGS sequence"/>
</dbReference>
<comment type="similarity">
    <text evidence="1">Belongs to the multi antimicrobial extrusion (MATE) (TC 2.A.66.1) family.</text>
</comment>
<feature type="compositionally biased region" description="Polar residues" evidence="2">
    <location>
        <begin position="1"/>
        <end position="14"/>
    </location>
</feature>
<feature type="region of interest" description="Disordered" evidence="2">
    <location>
        <begin position="1"/>
        <end position="28"/>
    </location>
</feature>
<evidence type="ECO:0000256" key="1">
    <source>
        <dbReference type="ARBA" id="ARBA00010199"/>
    </source>
</evidence>